<dbReference type="Proteomes" id="UP000435060">
    <property type="component" value="Unassembled WGS sequence"/>
</dbReference>
<evidence type="ECO:0000313" key="3">
    <source>
        <dbReference type="Proteomes" id="UP000435060"/>
    </source>
</evidence>
<name>A0A6I4RFP7_9STRE</name>
<reference evidence="2 4" key="1">
    <citation type="submission" date="2019-10" db="EMBL/GenBank/DDBJ databases">
        <title>Streptococcis sp, isolated from the respiratory tract of Marmot.</title>
        <authorList>
            <person name="Zhang G."/>
        </authorList>
    </citation>
    <scope>NUCLEOTIDE SEQUENCE [LARGE SCALE GENOMIC DNA]</scope>
    <source>
        <strain evidence="2">Zg-70</strain>
        <strain evidence="4">zg-70</strain>
    </source>
</reference>
<dbReference type="AlphaFoldDB" id="A0A6I4RFP7"/>
<dbReference type="EMBL" id="WUBJ01000004">
    <property type="protein sequence ID" value="MWV56234.1"/>
    <property type="molecule type" value="Genomic_DNA"/>
</dbReference>
<dbReference type="RefSeq" id="WP_154608111.1">
    <property type="nucleotide sequence ID" value="NZ_CP072115.1"/>
</dbReference>
<protein>
    <recommendedName>
        <fullName evidence="5">DUF4297 domain-containing protein</fullName>
    </recommendedName>
</protein>
<keyword evidence="3" id="KW-1185">Reference proteome</keyword>
<evidence type="ECO:0000313" key="4">
    <source>
        <dbReference type="Proteomes" id="UP000435423"/>
    </source>
</evidence>
<reference evidence="1 3" key="2">
    <citation type="submission" date="2019-11" db="EMBL/GenBank/DDBJ databases">
        <title>Streptococcis sp. isolated from the respiratory tract of Marmot.</title>
        <authorList>
            <person name="Zhang G."/>
        </authorList>
    </citation>
    <scope>NUCLEOTIDE SEQUENCE [LARGE SCALE GENOMIC DNA]</scope>
    <source>
        <strain evidence="3">zg-86</strain>
        <strain evidence="1">Zg-86</strain>
    </source>
</reference>
<organism evidence="2 4">
    <name type="scientific">Streptococcus zhangguiae</name>
    <dbReference type="NCBI Taxonomy" id="2664091"/>
    <lineage>
        <taxon>Bacteria</taxon>
        <taxon>Bacillati</taxon>
        <taxon>Bacillota</taxon>
        <taxon>Bacilli</taxon>
        <taxon>Lactobacillales</taxon>
        <taxon>Streptococcaceae</taxon>
        <taxon>Streptococcus</taxon>
    </lineage>
</organism>
<dbReference type="EMBL" id="WLCG01000004">
    <property type="protein sequence ID" value="MTB64247.1"/>
    <property type="molecule type" value="Genomic_DNA"/>
</dbReference>
<proteinExistence type="predicted"/>
<accession>A0A6I4RFP7</accession>
<evidence type="ECO:0000313" key="1">
    <source>
        <dbReference type="EMBL" id="MTB64247.1"/>
    </source>
</evidence>
<evidence type="ECO:0000313" key="2">
    <source>
        <dbReference type="EMBL" id="MWV56234.1"/>
    </source>
</evidence>
<gene>
    <name evidence="1" type="ORF">GGG87_04410</name>
    <name evidence="2" type="ORF">GGH11_04445</name>
</gene>
<sequence length="349" mass="40942">MTSSNATPSAFGWDFQANLALYLVMDEDLKQIEKFKVEGKTEDIEIYYRHSTEKRPMLVQAKSQEDPMSDSTTKKHLTNAINSLLRAVDEVDGEYSEVTYGTNIEIPIRAGIQKSFFEGLRKKYKYSELPVKFQQKLNEIMEDSNIKLDRPQVFKERLSILKISFHGQDDETRYGVVKAKVVDKLCSLGVERHKCNRIFGFFQKEFIQNASKRFDYNINELGLTIILLSIESDETQSFEKLDVPEEFIARIKTEFSDYISEKQLNFQFISQLVGDYKKYVMNNPKMPQTQKIQYFTNENFQQYQDYFLQKTANINQELIDNIIKVTLYRILSNRVEIDTIKERMALDEI</sequence>
<comment type="caution">
    <text evidence="2">The sequence shown here is derived from an EMBL/GenBank/DDBJ whole genome shotgun (WGS) entry which is preliminary data.</text>
</comment>
<dbReference type="Proteomes" id="UP000435423">
    <property type="component" value="Unassembled WGS sequence"/>
</dbReference>
<evidence type="ECO:0008006" key="5">
    <source>
        <dbReference type="Google" id="ProtNLM"/>
    </source>
</evidence>